<comment type="caution">
    <text evidence="2">The sequence shown here is derived from an EMBL/GenBank/DDBJ whole genome shotgun (WGS) entry which is preliminary data.</text>
</comment>
<organism evidence="2 3">
    <name type="scientific">Naegleria fowleri</name>
    <name type="common">Brain eating amoeba</name>
    <dbReference type="NCBI Taxonomy" id="5763"/>
    <lineage>
        <taxon>Eukaryota</taxon>
        <taxon>Discoba</taxon>
        <taxon>Heterolobosea</taxon>
        <taxon>Tetramitia</taxon>
        <taxon>Eutetramitia</taxon>
        <taxon>Vahlkampfiidae</taxon>
        <taxon>Naegleria</taxon>
    </lineage>
</organism>
<dbReference type="OMA" id="WSTEHEY"/>
<feature type="compositionally biased region" description="Polar residues" evidence="1">
    <location>
        <begin position="151"/>
        <end position="162"/>
    </location>
</feature>
<dbReference type="VEuPathDB" id="AmoebaDB:NfTy_019690"/>
<sequence>MAALFGSNYSRQVEATGSSQYFGYEQQQQRPVSSQRSPQQSQSQTQPHQYHYASSHPQLQPQQPQQQIQSSMIMVNNNYPKVPPTNNGMMMNQPPPNQLVHDQVSLETSKSQPQPLAQGMMMNEPSAPPSSLSTTCPLLLNNDGTSEIAQQYPISATTTPVHSTSEEKEYSKKEQNCQGKNYQLPPSHSISNSGFQNQLIDQQPSLSTIPPSHQNHALMNNYPLPSQPSHHQPRFSQQPQTHSQPPFTFTPQSSTTSSQNPFIPQPHARPAFGYGNTSSPFGIKYSYQQQERNGIRVNSRVPTVGKMWPHCHEYSTNNLCFQLQESNSNIFGMSIIVVVEGKMNDKPPPNHTNYLVFNNQQLRLEKRSYPNDCSPSSPLSRYLLFEHCIVPYDLIQSFEVDIGGTRINGQASSTVVCVMTNGTRIQLNKEEFETVNMSTEKAHVLFQALKYCYEMIVLNQQQQQEQSQQQVQNLPTHSNSMETPSSHHER</sequence>
<reference evidence="2 3" key="1">
    <citation type="journal article" date="2019" name="Sci. Rep.">
        <title>Nanopore sequencing improves the draft genome of the human pathogenic amoeba Naegleria fowleri.</title>
        <authorList>
            <person name="Liechti N."/>
            <person name="Schurch N."/>
            <person name="Bruggmann R."/>
            <person name="Wittwer M."/>
        </authorList>
    </citation>
    <scope>NUCLEOTIDE SEQUENCE [LARGE SCALE GENOMIC DNA]</scope>
    <source>
        <strain evidence="2 3">ATCC 30894</strain>
    </source>
</reference>
<feature type="compositionally biased region" description="Low complexity" evidence="1">
    <location>
        <begin position="57"/>
        <end position="69"/>
    </location>
</feature>
<feature type="compositionally biased region" description="Basic and acidic residues" evidence="1">
    <location>
        <begin position="164"/>
        <end position="175"/>
    </location>
</feature>
<feature type="compositionally biased region" description="Polar residues" evidence="1">
    <location>
        <begin position="105"/>
        <end position="115"/>
    </location>
</feature>
<keyword evidence="3" id="KW-1185">Reference proteome</keyword>
<dbReference type="Proteomes" id="UP000444721">
    <property type="component" value="Unassembled WGS sequence"/>
</dbReference>
<dbReference type="EMBL" id="VFQX01000009">
    <property type="protein sequence ID" value="KAF0982423.1"/>
    <property type="molecule type" value="Genomic_DNA"/>
</dbReference>
<gene>
    <name evidence="2" type="ORF">FDP41_011353</name>
</gene>
<protein>
    <submittedName>
        <fullName evidence="2">Uncharacterized protein</fullName>
    </submittedName>
</protein>
<feature type="region of interest" description="Disordered" evidence="1">
    <location>
        <begin position="20"/>
        <end position="133"/>
    </location>
</feature>
<dbReference type="AlphaFoldDB" id="A0A6A5BWF7"/>
<evidence type="ECO:0000313" key="2">
    <source>
        <dbReference type="EMBL" id="KAF0982423.1"/>
    </source>
</evidence>
<dbReference type="VEuPathDB" id="AmoebaDB:NF0034950"/>
<feature type="region of interest" description="Disordered" evidence="1">
    <location>
        <begin position="467"/>
        <end position="490"/>
    </location>
</feature>
<feature type="region of interest" description="Disordered" evidence="1">
    <location>
        <begin position="151"/>
        <end position="275"/>
    </location>
</feature>
<proteinExistence type="predicted"/>
<feature type="compositionally biased region" description="Low complexity" evidence="1">
    <location>
        <begin position="26"/>
        <end position="49"/>
    </location>
</feature>
<evidence type="ECO:0000256" key="1">
    <source>
        <dbReference type="SAM" id="MobiDB-lite"/>
    </source>
</evidence>
<dbReference type="RefSeq" id="XP_044567136.1">
    <property type="nucleotide sequence ID" value="XM_044701752.1"/>
</dbReference>
<dbReference type="GeneID" id="68118568"/>
<evidence type="ECO:0000313" key="3">
    <source>
        <dbReference type="Proteomes" id="UP000444721"/>
    </source>
</evidence>
<dbReference type="VEuPathDB" id="AmoebaDB:FDP41_011353"/>
<feature type="compositionally biased region" description="Low complexity" evidence="1">
    <location>
        <begin position="243"/>
        <end position="262"/>
    </location>
</feature>
<feature type="compositionally biased region" description="Polar residues" evidence="1">
    <location>
        <begin position="70"/>
        <end position="79"/>
    </location>
</feature>
<name>A0A6A5BWF7_NAEFO</name>
<accession>A0A6A5BWF7</accession>
<feature type="compositionally biased region" description="Polar residues" evidence="1">
    <location>
        <begin position="473"/>
        <end position="484"/>
    </location>
</feature>
<dbReference type="OrthoDB" id="10509924at2759"/>
<feature type="compositionally biased region" description="Polar residues" evidence="1">
    <location>
        <begin position="176"/>
        <end position="242"/>
    </location>
</feature>